<dbReference type="Proteomes" id="UP001221217">
    <property type="component" value="Unassembled WGS sequence"/>
</dbReference>
<proteinExistence type="inferred from homology"/>
<evidence type="ECO:0000259" key="6">
    <source>
        <dbReference type="Pfam" id="PF02900"/>
    </source>
</evidence>
<evidence type="ECO:0000256" key="4">
    <source>
        <dbReference type="ARBA" id="ARBA00022833"/>
    </source>
</evidence>
<evidence type="ECO:0000256" key="3">
    <source>
        <dbReference type="ARBA" id="ARBA00022723"/>
    </source>
</evidence>
<accession>A0AAJ1ML55</accession>
<evidence type="ECO:0000256" key="5">
    <source>
        <dbReference type="ARBA" id="ARBA00023002"/>
    </source>
</evidence>
<comment type="cofactor">
    <cofactor evidence="1">
        <name>Zn(2+)</name>
        <dbReference type="ChEBI" id="CHEBI:29105"/>
    </cofactor>
</comment>
<dbReference type="InterPro" id="IPR014436">
    <property type="entry name" value="Extradiol_dOase_DODA"/>
</dbReference>
<keyword evidence="4" id="KW-0862">Zinc</keyword>
<dbReference type="EMBL" id="JAQQAL010000049">
    <property type="protein sequence ID" value="MDC7228512.1"/>
    <property type="molecule type" value="Genomic_DNA"/>
</dbReference>
<keyword evidence="3" id="KW-0479">Metal-binding</keyword>
<comment type="similarity">
    <text evidence="2">Belongs to the DODA-type extradiol aromatic ring-opening dioxygenase family.</text>
</comment>
<gene>
    <name evidence="7" type="ORF">PQJ61_17255</name>
</gene>
<dbReference type="Pfam" id="PF02900">
    <property type="entry name" value="LigB"/>
    <property type="match status" value="1"/>
</dbReference>
<sequence>MKDENKLSKGTIVYLPHGGGPFPVLGGMGHDRLISFLKGLSSILPVHDEILVISAHWEERIPTIITSGEPKLLYDYYGFQQAAYEIEYPAPGAPELAAKVIELLNKNGIKARGDSNRGLDHGVFIPLKVIYPKADIPVTQLSLKKKLNAAEHVRIGEALQELMSRNILIIGSGFSFHNMRAFSLDENAPADPDNDAFQDWLIETCCETEEQEVRAHRLANWTEAPFARYCNPREEHLLPLHVCQGIAGRNGKVIFDDYIVGKRGIALKW</sequence>
<dbReference type="Gene3D" id="3.40.830.10">
    <property type="entry name" value="LigB-like"/>
    <property type="match status" value="1"/>
</dbReference>
<feature type="domain" description="Extradiol ring-cleavage dioxygenase class III enzyme subunit B" evidence="6">
    <location>
        <begin position="48"/>
        <end position="250"/>
    </location>
</feature>
<dbReference type="GO" id="GO:0016702">
    <property type="term" value="F:oxidoreductase activity, acting on single donors with incorporation of molecular oxygen, incorporation of two atoms of oxygen"/>
    <property type="evidence" value="ECO:0007669"/>
    <property type="project" value="UniProtKB-ARBA"/>
</dbReference>
<organism evidence="7 8">
    <name type="scientific">Candidatus Thalassospirochaeta sargassi</name>
    <dbReference type="NCBI Taxonomy" id="3119039"/>
    <lineage>
        <taxon>Bacteria</taxon>
        <taxon>Pseudomonadati</taxon>
        <taxon>Spirochaetota</taxon>
        <taxon>Spirochaetia</taxon>
        <taxon>Spirochaetales</taxon>
        <taxon>Spirochaetaceae</taxon>
        <taxon>Candidatus Thalassospirochaeta</taxon>
    </lineage>
</organism>
<comment type="caution">
    <text evidence="7">The sequence shown here is derived from an EMBL/GenBank/DDBJ whole genome shotgun (WGS) entry which is preliminary data.</text>
</comment>
<reference evidence="7 8" key="1">
    <citation type="submission" date="2022-12" db="EMBL/GenBank/DDBJ databases">
        <title>Metagenome assembled genome from gulf of manar.</title>
        <authorList>
            <person name="Kohli P."/>
            <person name="Pk S."/>
            <person name="Venkata Ramana C."/>
            <person name="Sasikala C."/>
        </authorList>
    </citation>
    <scope>NUCLEOTIDE SEQUENCE [LARGE SCALE GENOMIC DNA]</scope>
    <source>
        <strain evidence="7">JB008</strain>
    </source>
</reference>
<dbReference type="PANTHER" id="PTHR30096:SF0">
    <property type="entry name" value="4,5-DOPA DIOXYGENASE EXTRADIOL-LIKE PROTEIN"/>
    <property type="match status" value="1"/>
</dbReference>
<name>A0AAJ1ML55_9SPIO</name>
<dbReference type="SUPFAM" id="SSF53213">
    <property type="entry name" value="LigB-like"/>
    <property type="match status" value="1"/>
</dbReference>
<dbReference type="GO" id="GO:0008270">
    <property type="term" value="F:zinc ion binding"/>
    <property type="evidence" value="ECO:0007669"/>
    <property type="project" value="InterPro"/>
</dbReference>
<dbReference type="GO" id="GO:0008198">
    <property type="term" value="F:ferrous iron binding"/>
    <property type="evidence" value="ECO:0007669"/>
    <property type="project" value="InterPro"/>
</dbReference>
<dbReference type="InterPro" id="IPR004183">
    <property type="entry name" value="Xdiol_dOase_suB"/>
</dbReference>
<evidence type="ECO:0000256" key="1">
    <source>
        <dbReference type="ARBA" id="ARBA00001947"/>
    </source>
</evidence>
<evidence type="ECO:0000313" key="7">
    <source>
        <dbReference type="EMBL" id="MDC7228512.1"/>
    </source>
</evidence>
<evidence type="ECO:0000256" key="2">
    <source>
        <dbReference type="ARBA" id="ARBA00007581"/>
    </source>
</evidence>
<dbReference type="AlphaFoldDB" id="A0AAJ1ML55"/>
<keyword evidence="5" id="KW-0560">Oxidoreductase</keyword>
<protein>
    <submittedName>
        <fullName evidence="7">Class III extradiol ring-cleavage dioxygenase</fullName>
    </submittedName>
</protein>
<dbReference type="CDD" id="cd07363">
    <property type="entry name" value="45_DOPA_Dioxygenase"/>
    <property type="match status" value="1"/>
</dbReference>
<dbReference type="PANTHER" id="PTHR30096">
    <property type="entry name" value="4,5-DOPA DIOXYGENASE EXTRADIOL-LIKE PROTEIN"/>
    <property type="match status" value="1"/>
</dbReference>
<evidence type="ECO:0000313" key="8">
    <source>
        <dbReference type="Proteomes" id="UP001221217"/>
    </source>
</evidence>
<keyword evidence="7" id="KW-0223">Dioxygenase</keyword>
<dbReference type="PIRSF" id="PIRSF006157">
    <property type="entry name" value="Doxgns_DODA"/>
    <property type="match status" value="1"/>
</dbReference>